<reference evidence="2" key="1">
    <citation type="submission" date="2020-12" db="EMBL/GenBank/DDBJ databases">
        <title>WGS assembly of Carya illinoinensis cv. Pawnee.</title>
        <authorList>
            <person name="Platts A."/>
            <person name="Shu S."/>
            <person name="Wright S."/>
            <person name="Barry K."/>
            <person name="Edger P."/>
            <person name="Pires J.C."/>
            <person name="Schmutz J."/>
        </authorList>
    </citation>
    <scope>NUCLEOTIDE SEQUENCE</scope>
    <source>
        <tissue evidence="2">Leaf</tissue>
    </source>
</reference>
<accession>A0A8T1Q5B8</accession>
<evidence type="ECO:0000313" key="2">
    <source>
        <dbReference type="EMBL" id="KAG6649547.1"/>
    </source>
</evidence>
<comment type="caution">
    <text evidence="2">The sequence shown here is derived from an EMBL/GenBank/DDBJ whole genome shotgun (WGS) entry which is preliminary data.</text>
</comment>
<organism evidence="2 3">
    <name type="scientific">Carya illinoinensis</name>
    <name type="common">Pecan</name>
    <dbReference type="NCBI Taxonomy" id="32201"/>
    <lineage>
        <taxon>Eukaryota</taxon>
        <taxon>Viridiplantae</taxon>
        <taxon>Streptophyta</taxon>
        <taxon>Embryophyta</taxon>
        <taxon>Tracheophyta</taxon>
        <taxon>Spermatophyta</taxon>
        <taxon>Magnoliopsida</taxon>
        <taxon>eudicotyledons</taxon>
        <taxon>Gunneridae</taxon>
        <taxon>Pentapetalae</taxon>
        <taxon>rosids</taxon>
        <taxon>fabids</taxon>
        <taxon>Fagales</taxon>
        <taxon>Juglandaceae</taxon>
        <taxon>Carya</taxon>
    </lineage>
</organism>
<proteinExistence type="predicted"/>
<evidence type="ECO:0000313" key="3">
    <source>
        <dbReference type="Proteomes" id="UP000811609"/>
    </source>
</evidence>
<gene>
    <name evidence="2" type="ORF">CIPAW_07G219600</name>
</gene>
<evidence type="ECO:0000256" key="1">
    <source>
        <dbReference type="SAM" id="SignalP"/>
    </source>
</evidence>
<protein>
    <submittedName>
        <fullName evidence="2">Uncharacterized protein</fullName>
    </submittedName>
</protein>
<name>A0A8T1Q5B8_CARIL</name>
<feature type="signal peptide" evidence="1">
    <location>
        <begin position="1"/>
        <end position="23"/>
    </location>
</feature>
<keyword evidence="1" id="KW-0732">Signal</keyword>
<dbReference type="EMBL" id="CM031815">
    <property type="protein sequence ID" value="KAG6649547.1"/>
    <property type="molecule type" value="Genomic_DNA"/>
</dbReference>
<feature type="chain" id="PRO_5035714914" evidence="1">
    <location>
        <begin position="24"/>
        <end position="42"/>
    </location>
</feature>
<keyword evidence="3" id="KW-1185">Reference proteome</keyword>
<dbReference type="Proteomes" id="UP000811609">
    <property type="component" value="Chromosome 7"/>
</dbReference>
<sequence>MHWSRSWLILWLLSGLFPNGFKCCAEFSLFQMRYRSVTNVAS</sequence>
<dbReference type="AlphaFoldDB" id="A0A8T1Q5B8"/>